<sequence length="305" mass="32728">VQRLMGSKTSLYREEDVGSGSGDEEIAMARFAEIQRQNNEAYREALGAASRSLLEQCTLDLEGQAKEAERAKKAKATRKRRKKTESEKKRKLTRPIGVFCMDVDSEDDSNLSWSPVRKTPGRAATAKGKPSAAGAAAAASATTASGSGGPSAEGGGPEGPGGDGPGDGDEKGGGDEGAKAGRGRRAISLQDKTTELWNEFNGPGTPINMWGSQQEVKIRQVTRWANSARTKATQVKTQTARDAVEVLGKRLNVIDAGLKAWKSRPANHFQAVNLFEGKWAQMAHFAAAQPTIEVTSQYLWDLRIN</sequence>
<protein>
    <submittedName>
        <fullName evidence="2">Uncharacterized protein</fullName>
    </submittedName>
</protein>
<evidence type="ECO:0000256" key="1">
    <source>
        <dbReference type="SAM" id="MobiDB-lite"/>
    </source>
</evidence>
<gene>
    <name evidence="2" type="ORF">PCOR1329_LOCUS70556</name>
</gene>
<comment type="caution">
    <text evidence="2">The sequence shown here is derived from an EMBL/GenBank/DDBJ whole genome shotgun (WGS) entry which is preliminary data.</text>
</comment>
<feature type="region of interest" description="Disordered" evidence="1">
    <location>
        <begin position="1"/>
        <end position="20"/>
    </location>
</feature>
<dbReference type="EMBL" id="CAUYUJ010019328">
    <property type="protein sequence ID" value="CAK0890277.1"/>
    <property type="molecule type" value="Genomic_DNA"/>
</dbReference>
<keyword evidence="3" id="KW-1185">Reference proteome</keyword>
<feature type="region of interest" description="Disordered" evidence="1">
    <location>
        <begin position="68"/>
        <end position="188"/>
    </location>
</feature>
<name>A0ABN9WXC7_9DINO</name>
<evidence type="ECO:0000313" key="2">
    <source>
        <dbReference type="EMBL" id="CAK0890277.1"/>
    </source>
</evidence>
<dbReference type="Proteomes" id="UP001189429">
    <property type="component" value="Unassembled WGS sequence"/>
</dbReference>
<evidence type="ECO:0000313" key="3">
    <source>
        <dbReference type="Proteomes" id="UP001189429"/>
    </source>
</evidence>
<reference evidence="2" key="1">
    <citation type="submission" date="2023-10" db="EMBL/GenBank/DDBJ databases">
        <authorList>
            <person name="Chen Y."/>
            <person name="Shah S."/>
            <person name="Dougan E. K."/>
            <person name="Thang M."/>
            <person name="Chan C."/>
        </authorList>
    </citation>
    <scope>NUCLEOTIDE SEQUENCE [LARGE SCALE GENOMIC DNA]</scope>
</reference>
<feature type="compositionally biased region" description="Low complexity" evidence="1">
    <location>
        <begin position="122"/>
        <end position="145"/>
    </location>
</feature>
<accession>A0ABN9WXC7</accession>
<feature type="compositionally biased region" description="Gly residues" evidence="1">
    <location>
        <begin position="146"/>
        <end position="165"/>
    </location>
</feature>
<feature type="non-terminal residue" evidence="2">
    <location>
        <position position="305"/>
    </location>
</feature>
<proteinExistence type="predicted"/>
<organism evidence="2 3">
    <name type="scientific">Prorocentrum cordatum</name>
    <dbReference type="NCBI Taxonomy" id="2364126"/>
    <lineage>
        <taxon>Eukaryota</taxon>
        <taxon>Sar</taxon>
        <taxon>Alveolata</taxon>
        <taxon>Dinophyceae</taxon>
        <taxon>Prorocentrales</taxon>
        <taxon>Prorocentraceae</taxon>
        <taxon>Prorocentrum</taxon>
    </lineage>
</organism>
<feature type="compositionally biased region" description="Basic residues" evidence="1">
    <location>
        <begin position="72"/>
        <end position="93"/>
    </location>
</feature>
<feature type="compositionally biased region" description="Basic and acidic residues" evidence="1">
    <location>
        <begin position="168"/>
        <end position="179"/>
    </location>
</feature>
<feature type="non-terminal residue" evidence="2">
    <location>
        <position position="1"/>
    </location>
</feature>